<dbReference type="EMBL" id="MU275847">
    <property type="protein sequence ID" value="KAI0052108.1"/>
    <property type="molecule type" value="Genomic_DNA"/>
</dbReference>
<reference evidence="1" key="1">
    <citation type="submission" date="2021-02" db="EMBL/GenBank/DDBJ databases">
        <authorList>
            <consortium name="DOE Joint Genome Institute"/>
            <person name="Ahrendt S."/>
            <person name="Looney B.P."/>
            <person name="Miyauchi S."/>
            <person name="Morin E."/>
            <person name="Drula E."/>
            <person name="Courty P.E."/>
            <person name="Chicoki N."/>
            <person name="Fauchery L."/>
            <person name="Kohler A."/>
            <person name="Kuo A."/>
            <person name="Labutti K."/>
            <person name="Pangilinan J."/>
            <person name="Lipzen A."/>
            <person name="Riley R."/>
            <person name="Andreopoulos W."/>
            <person name="He G."/>
            <person name="Johnson J."/>
            <person name="Barry K.W."/>
            <person name="Grigoriev I.V."/>
            <person name="Nagy L."/>
            <person name="Hibbett D."/>
            <person name="Henrissat B."/>
            <person name="Matheny P.B."/>
            <person name="Labbe J."/>
            <person name="Martin F."/>
        </authorList>
    </citation>
    <scope>NUCLEOTIDE SEQUENCE</scope>
    <source>
        <strain evidence="1">FP105234-sp</strain>
    </source>
</reference>
<keyword evidence="2" id="KW-1185">Reference proteome</keyword>
<gene>
    <name evidence="1" type="ORF">FA95DRAFT_56056</name>
</gene>
<proteinExistence type="predicted"/>
<organism evidence="1 2">
    <name type="scientific">Auriscalpium vulgare</name>
    <dbReference type="NCBI Taxonomy" id="40419"/>
    <lineage>
        <taxon>Eukaryota</taxon>
        <taxon>Fungi</taxon>
        <taxon>Dikarya</taxon>
        <taxon>Basidiomycota</taxon>
        <taxon>Agaricomycotina</taxon>
        <taxon>Agaricomycetes</taxon>
        <taxon>Russulales</taxon>
        <taxon>Auriscalpiaceae</taxon>
        <taxon>Auriscalpium</taxon>
    </lineage>
</organism>
<name>A0ACB8S6L5_9AGAM</name>
<dbReference type="Proteomes" id="UP000814033">
    <property type="component" value="Unassembled WGS sequence"/>
</dbReference>
<evidence type="ECO:0000313" key="2">
    <source>
        <dbReference type="Proteomes" id="UP000814033"/>
    </source>
</evidence>
<sequence>MTTLGLTYGLARLPSRVQALVSRSRSLLPIFPPKSFSTSLSALNDNETPASKALEKIPYPTTPPDSSLFETWSPEYEDIVVRTRRRQDERTDPSAVLRQLVIDGKYDEAEVVRKELVELGVKIRPRTVYYKAAEHFLKRKHHKHRAMMFINWWLLVPLTQDNKRRLKTIQQLLYFRSDGADIKTVARFALISTEKGCGWQVGLQAIAHIVRATSPKYSASFMKKLTDADMAYHETANHPETMARAREHMSRFWSLAVRTQCTADRPDAALALLELARLRGIVVSEFTHRFLLGKLESVNNLDGVAAVRAAYQADYQQTLDLDAPLPSARNLYPLGQAPREITLTMNASHPFKTNLAIVMQIVKRGPVTGEPVHARDIVPFFDIYKGDLRGGQEVMKLFSRVYQFSISALQTVILAEMLHHHRRQEYIETLHVFRQFFYLVGVPHRDVKQRLYKRSEYPQHLQLTNSLPGRITTTTFNLPSKLWPTKYHTAIAWGALVQSADTISILEGLYGRLNFEVDDSRQRFSHGTTVQDLQDADDGIHKKKPFAPTQTYDAAHYQPFLRAFNMLQGPERVLEVLDDMEKKGITPSSNNLILAAGLQAKAGSEDAALALLAELEIMHADQLHALSEAEPEPDAPEITDARPEEKSTWEEQLEDGLPLASKDARPIEMLVAYTTVLRGFVDRRMLAVARDVARRLFERLHYRRGSNVRTDEALEYLRLLEDGVELPEHTLRPGEILGREAELPPRLASRTLGPRQPKEDDDWE</sequence>
<reference evidence="1" key="2">
    <citation type="journal article" date="2022" name="New Phytol.">
        <title>Evolutionary transition to the ectomycorrhizal habit in the genomes of a hyperdiverse lineage of mushroom-forming fungi.</title>
        <authorList>
            <person name="Looney B."/>
            <person name="Miyauchi S."/>
            <person name="Morin E."/>
            <person name="Drula E."/>
            <person name="Courty P.E."/>
            <person name="Kohler A."/>
            <person name="Kuo A."/>
            <person name="LaButti K."/>
            <person name="Pangilinan J."/>
            <person name="Lipzen A."/>
            <person name="Riley R."/>
            <person name="Andreopoulos W."/>
            <person name="He G."/>
            <person name="Johnson J."/>
            <person name="Nolan M."/>
            <person name="Tritt A."/>
            <person name="Barry K.W."/>
            <person name="Grigoriev I.V."/>
            <person name="Nagy L.G."/>
            <person name="Hibbett D."/>
            <person name="Henrissat B."/>
            <person name="Matheny P.B."/>
            <person name="Labbe J."/>
            <person name="Martin F.M."/>
        </authorList>
    </citation>
    <scope>NUCLEOTIDE SEQUENCE</scope>
    <source>
        <strain evidence="1">FP105234-sp</strain>
    </source>
</reference>
<accession>A0ACB8S6L5</accession>
<protein>
    <submittedName>
        <fullName evidence="1">Uncharacterized protein</fullName>
    </submittedName>
</protein>
<evidence type="ECO:0000313" key="1">
    <source>
        <dbReference type="EMBL" id="KAI0052108.1"/>
    </source>
</evidence>
<comment type="caution">
    <text evidence="1">The sequence shown here is derived from an EMBL/GenBank/DDBJ whole genome shotgun (WGS) entry which is preliminary data.</text>
</comment>